<dbReference type="OrthoDB" id="1454246at2"/>
<organism evidence="1 2">
    <name type="scientific">Pedobacter ginsengisoli</name>
    <dbReference type="NCBI Taxonomy" id="363852"/>
    <lineage>
        <taxon>Bacteria</taxon>
        <taxon>Pseudomonadati</taxon>
        <taxon>Bacteroidota</taxon>
        <taxon>Sphingobacteriia</taxon>
        <taxon>Sphingobacteriales</taxon>
        <taxon>Sphingobacteriaceae</taxon>
        <taxon>Pedobacter</taxon>
    </lineage>
</organism>
<name>A0A2D1U7N9_9SPHI</name>
<keyword evidence="2" id="KW-1185">Reference proteome</keyword>
<dbReference type="AlphaFoldDB" id="A0A2D1U7N9"/>
<gene>
    <name evidence="1" type="ORF">CPT03_14575</name>
</gene>
<evidence type="ECO:0000313" key="1">
    <source>
        <dbReference type="EMBL" id="ATP57611.1"/>
    </source>
</evidence>
<accession>A0A2D1U7N9</accession>
<sequence>MIKEMISDGVIIKGENTLKLNLAMKDTLDKFEAFLEESGEFKRLELKQQFESHGDFEEDALPGD</sequence>
<protein>
    <submittedName>
        <fullName evidence="1">Uncharacterized protein</fullName>
    </submittedName>
</protein>
<evidence type="ECO:0000313" key="2">
    <source>
        <dbReference type="Proteomes" id="UP000223749"/>
    </source>
</evidence>
<dbReference type="KEGG" id="pgs:CPT03_14575"/>
<reference evidence="1 2" key="1">
    <citation type="submission" date="2017-10" db="EMBL/GenBank/DDBJ databases">
        <title>Whole genome of Pedobacter ginsengisoli T01R-27 isolated from tomato rhizosphere.</title>
        <authorList>
            <person name="Weon H.-Y."/>
            <person name="Lee S.A."/>
            <person name="Sang M.K."/>
            <person name="Song J."/>
        </authorList>
    </citation>
    <scope>NUCLEOTIDE SEQUENCE [LARGE SCALE GENOMIC DNA]</scope>
    <source>
        <strain evidence="1 2">T01R-27</strain>
    </source>
</reference>
<dbReference type="EMBL" id="CP024091">
    <property type="protein sequence ID" value="ATP57611.1"/>
    <property type="molecule type" value="Genomic_DNA"/>
</dbReference>
<proteinExistence type="predicted"/>
<dbReference type="Proteomes" id="UP000223749">
    <property type="component" value="Chromosome"/>
</dbReference>
<dbReference type="RefSeq" id="WP_099439531.1">
    <property type="nucleotide sequence ID" value="NZ_CP024091.1"/>
</dbReference>